<name>A0A852X7M8_9MICO</name>
<gene>
    <name evidence="2" type="ORF">BJY28_001939</name>
</gene>
<organism evidence="2 3">
    <name type="scientific">Janibacter alkaliphilus</name>
    <dbReference type="NCBI Taxonomy" id="1069963"/>
    <lineage>
        <taxon>Bacteria</taxon>
        <taxon>Bacillati</taxon>
        <taxon>Actinomycetota</taxon>
        <taxon>Actinomycetes</taxon>
        <taxon>Micrococcales</taxon>
        <taxon>Intrasporangiaceae</taxon>
        <taxon>Janibacter</taxon>
    </lineage>
</organism>
<dbReference type="AlphaFoldDB" id="A0A852X7M8"/>
<reference evidence="2 3" key="1">
    <citation type="submission" date="2020-07" db="EMBL/GenBank/DDBJ databases">
        <title>Sequencing the genomes of 1000 actinobacteria strains.</title>
        <authorList>
            <person name="Klenk H.-P."/>
        </authorList>
    </citation>
    <scope>NUCLEOTIDE SEQUENCE [LARGE SCALE GENOMIC DNA]</scope>
    <source>
        <strain evidence="2 3">DSM 24723</strain>
    </source>
</reference>
<dbReference type="EMBL" id="JACBZX010000001">
    <property type="protein sequence ID" value="NYG37470.1"/>
    <property type="molecule type" value="Genomic_DNA"/>
</dbReference>
<evidence type="ECO:0000313" key="2">
    <source>
        <dbReference type="EMBL" id="NYG37470.1"/>
    </source>
</evidence>
<sequence length="96" mass="10423">MGVMPLQGVDHILHVVVGSAALVIGHVMCPRGRARSEPERLWARPRAEARLVVGPRPCAPDERSTPHMARSDPLGHSQRDRTAPTRAACSSWLAAM</sequence>
<keyword evidence="3" id="KW-1185">Reference proteome</keyword>
<protein>
    <submittedName>
        <fullName evidence="2">Uncharacterized protein</fullName>
    </submittedName>
</protein>
<accession>A0A852X7M8</accession>
<proteinExistence type="predicted"/>
<feature type="region of interest" description="Disordered" evidence="1">
    <location>
        <begin position="55"/>
        <end position="89"/>
    </location>
</feature>
<evidence type="ECO:0000256" key="1">
    <source>
        <dbReference type="SAM" id="MobiDB-lite"/>
    </source>
</evidence>
<dbReference type="Proteomes" id="UP000592181">
    <property type="component" value="Unassembled WGS sequence"/>
</dbReference>
<comment type="caution">
    <text evidence="2">The sequence shown here is derived from an EMBL/GenBank/DDBJ whole genome shotgun (WGS) entry which is preliminary data.</text>
</comment>
<evidence type="ECO:0000313" key="3">
    <source>
        <dbReference type="Proteomes" id="UP000592181"/>
    </source>
</evidence>